<dbReference type="SUPFAM" id="SSF53639">
    <property type="entry name" value="AraD/HMP-PK domain-like"/>
    <property type="match status" value="1"/>
</dbReference>
<accession>A0A7Y9RTX3</accession>
<protein>
    <submittedName>
        <fullName evidence="4">L-fuculose-phosphate aldolase</fullName>
        <ecNumber evidence="4">4.1.2.17</ecNumber>
    </submittedName>
</protein>
<feature type="domain" description="Class II aldolase/adducin N-terminal" evidence="3">
    <location>
        <begin position="20"/>
        <end position="201"/>
    </location>
</feature>
<dbReference type="PANTHER" id="PTHR22789">
    <property type="entry name" value="FUCULOSE PHOSPHATE ALDOLASE"/>
    <property type="match status" value="1"/>
</dbReference>
<dbReference type="GO" id="GO:0046872">
    <property type="term" value="F:metal ion binding"/>
    <property type="evidence" value="ECO:0007669"/>
    <property type="project" value="UniProtKB-KW"/>
</dbReference>
<dbReference type="InterPro" id="IPR001303">
    <property type="entry name" value="Aldolase_II/adducin_N"/>
</dbReference>
<evidence type="ECO:0000313" key="4">
    <source>
        <dbReference type="EMBL" id="NYG54828.1"/>
    </source>
</evidence>
<dbReference type="GO" id="GO:0005829">
    <property type="term" value="C:cytosol"/>
    <property type="evidence" value="ECO:0007669"/>
    <property type="project" value="TreeGrafter"/>
</dbReference>
<keyword evidence="1" id="KW-0479">Metal-binding</keyword>
<dbReference type="AlphaFoldDB" id="A0A7Y9RTX3"/>
<evidence type="ECO:0000256" key="1">
    <source>
        <dbReference type="ARBA" id="ARBA00022723"/>
    </source>
</evidence>
<sequence length="243" mass="24404">MTAAGATGAAEPAETTDARRAVAAAARRLAAEGLLVGTAGNVSVRVPGGGGGEGARVAVTATGVVLADCSPDDVTVVDATGRVVAGDLAPTSELDLHLGVLADRPDVGAVVHTHAPWSTAVACVLDELPVLHYQQLLLGGSVPVAPYATFGTPELAASVRGALSGRQAALMANHGSLAVGADLAAAVEHALLLEWLCALHHRAAALGSPRELSPEQQVAVVEAAIARKYGATRPVEPTPEEPR</sequence>
<organism evidence="4 5">
    <name type="scientific">Nocardioides perillae</name>
    <dbReference type="NCBI Taxonomy" id="1119534"/>
    <lineage>
        <taxon>Bacteria</taxon>
        <taxon>Bacillati</taxon>
        <taxon>Actinomycetota</taxon>
        <taxon>Actinomycetes</taxon>
        <taxon>Propionibacteriales</taxon>
        <taxon>Nocardioidaceae</taxon>
        <taxon>Nocardioides</taxon>
    </lineage>
</organism>
<keyword evidence="5" id="KW-1185">Reference proteome</keyword>
<dbReference type="RefSeq" id="WP_179517379.1">
    <property type="nucleotide sequence ID" value="NZ_JACCAC010000001.1"/>
</dbReference>
<dbReference type="EC" id="4.1.2.17" evidence="4"/>
<comment type="caution">
    <text evidence="4">The sequence shown here is derived from an EMBL/GenBank/DDBJ whole genome shotgun (WGS) entry which is preliminary data.</text>
</comment>
<gene>
    <name evidence="4" type="ORF">BJ989_001132</name>
</gene>
<reference evidence="4 5" key="1">
    <citation type="submission" date="2020-07" db="EMBL/GenBank/DDBJ databases">
        <title>Sequencing the genomes of 1000 actinobacteria strains.</title>
        <authorList>
            <person name="Klenk H.-P."/>
        </authorList>
    </citation>
    <scope>NUCLEOTIDE SEQUENCE [LARGE SCALE GENOMIC DNA]</scope>
    <source>
        <strain evidence="4 5">DSM 24552</strain>
    </source>
</reference>
<evidence type="ECO:0000313" key="5">
    <source>
        <dbReference type="Proteomes" id="UP000544110"/>
    </source>
</evidence>
<dbReference type="InterPro" id="IPR050197">
    <property type="entry name" value="Aldolase_class_II_sugar_metab"/>
</dbReference>
<evidence type="ECO:0000259" key="3">
    <source>
        <dbReference type="SMART" id="SM01007"/>
    </source>
</evidence>
<dbReference type="GO" id="GO:0019323">
    <property type="term" value="P:pentose catabolic process"/>
    <property type="evidence" value="ECO:0007669"/>
    <property type="project" value="TreeGrafter"/>
</dbReference>
<dbReference type="GO" id="GO:0008738">
    <property type="term" value="F:L-fuculose-phosphate aldolase activity"/>
    <property type="evidence" value="ECO:0007669"/>
    <property type="project" value="UniProtKB-EC"/>
</dbReference>
<dbReference type="EMBL" id="JACCAC010000001">
    <property type="protein sequence ID" value="NYG54828.1"/>
    <property type="molecule type" value="Genomic_DNA"/>
</dbReference>
<dbReference type="InterPro" id="IPR036409">
    <property type="entry name" value="Aldolase_II/adducin_N_sf"/>
</dbReference>
<dbReference type="PANTHER" id="PTHR22789:SF0">
    <property type="entry name" value="3-OXO-TETRONATE 4-PHOSPHATE DECARBOXYLASE-RELATED"/>
    <property type="match status" value="1"/>
</dbReference>
<dbReference type="Pfam" id="PF00596">
    <property type="entry name" value="Aldolase_II"/>
    <property type="match status" value="1"/>
</dbReference>
<evidence type="ECO:0000256" key="2">
    <source>
        <dbReference type="ARBA" id="ARBA00023239"/>
    </source>
</evidence>
<dbReference type="SMART" id="SM01007">
    <property type="entry name" value="Aldolase_II"/>
    <property type="match status" value="1"/>
</dbReference>
<proteinExistence type="predicted"/>
<keyword evidence="2 4" id="KW-0456">Lyase</keyword>
<dbReference type="Gene3D" id="3.40.225.10">
    <property type="entry name" value="Class II aldolase/adducin N-terminal domain"/>
    <property type="match status" value="1"/>
</dbReference>
<name>A0A7Y9RTX3_9ACTN</name>
<dbReference type="Proteomes" id="UP000544110">
    <property type="component" value="Unassembled WGS sequence"/>
</dbReference>